<dbReference type="PROSITE" id="PS50110">
    <property type="entry name" value="RESPONSE_REGULATORY"/>
    <property type="match status" value="1"/>
</dbReference>
<name>A0A1M5S7V5_9ALTE</name>
<dbReference type="GO" id="GO:0009214">
    <property type="term" value="P:cyclic nucleotide catabolic process"/>
    <property type="evidence" value="ECO:0007669"/>
    <property type="project" value="UniProtKB-ARBA"/>
</dbReference>
<evidence type="ECO:0000313" key="6">
    <source>
        <dbReference type="Proteomes" id="UP000184520"/>
    </source>
</evidence>
<evidence type="ECO:0000259" key="3">
    <source>
        <dbReference type="PROSITE" id="PS50110"/>
    </source>
</evidence>
<dbReference type="Pfam" id="PF13487">
    <property type="entry name" value="HD_5"/>
    <property type="match status" value="1"/>
</dbReference>
<evidence type="ECO:0000256" key="2">
    <source>
        <dbReference type="PROSITE-ProRule" id="PRU00169"/>
    </source>
</evidence>
<dbReference type="NCBIfam" id="TIGR00277">
    <property type="entry name" value="HDIG"/>
    <property type="match status" value="1"/>
</dbReference>
<dbReference type="InterPro" id="IPR021800">
    <property type="entry name" value="DUF3369"/>
</dbReference>
<dbReference type="EMBL" id="FQWD01000009">
    <property type="protein sequence ID" value="SHH34551.1"/>
    <property type="molecule type" value="Genomic_DNA"/>
</dbReference>
<dbReference type="SUPFAM" id="SSF109604">
    <property type="entry name" value="HD-domain/PDEase-like"/>
    <property type="match status" value="1"/>
</dbReference>
<feature type="modified residue" description="4-aspartylphosphate" evidence="2">
    <location>
        <position position="81"/>
    </location>
</feature>
<dbReference type="InterPro" id="IPR037522">
    <property type="entry name" value="HD_GYP_dom"/>
</dbReference>
<dbReference type="AlphaFoldDB" id="A0A1M5S7V5"/>
<dbReference type="InterPro" id="IPR052020">
    <property type="entry name" value="Cyclic_di-GMP/3'3'-cGAMP_PDE"/>
</dbReference>
<dbReference type="InterPro" id="IPR011006">
    <property type="entry name" value="CheY-like_superfamily"/>
</dbReference>
<dbReference type="InterPro" id="IPR003607">
    <property type="entry name" value="HD/PDEase_dom"/>
</dbReference>
<dbReference type="InterPro" id="IPR001789">
    <property type="entry name" value="Sig_transdc_resp-reg_receiver"/>
</dbReference>
<dbReference type="PROSITE" id="PS51832">
    <property type="entry name" value="HD_GYP"/>
    <property type="match status" value="1"/>
</dbReference>
<reference evidence="6" key="1">
    <citation type="submission" date="2016-11" db="EMBL/GenBank/DDBJ databases">
        <authorList>
            <person name="Varghese N."/>
            <person name="Submissions S."/>
        </authorList>
    </citation>
    <scope>NUCLEOTIDE SEQUENCE [LARGE SCALE GENOMIC DNA]</scope>
    <source>
        <strain evidence="6">CGMCC 1.8995</strain>
    </source>
</reference>
<keyword evidence="2" id="KW-0597">Phosphoprotein</keyword>
<evidence type="ECO:0000313" key="5">
    <source>
        <dbReference type="EMBL" id="SHH34551.1"/>
    </source>
</evidence>
<accession>A0A1M5S7V5</accession>
<evidence type="ECO:0000259" key="4">
    <source>
        <dbReference type="PROSITE" id="PS51832"/>
    </source>
</evidence>
<sequence>MNPLFAKQANTTQNTEEQQVEQPEYTVLIIDDEAEVHRVTELTLKRFRFEGKKIQYLHAYSAAEAKEVFQQHSDIALALVDVVMENDHAGLDLVHWVRKELNNNLCRLVLRTGQPGQAPEHEVIEKYDINDYKEKTELTSQKLKTLMYSGLRSYRDISTIESHRKGLRQVIESTGNMLRSNSLNAFATAVLKEIMNILQIDSSAIYWSTGSSSDAIRSNGRILASTGQLSTDPEIAALSDLPESVQAKFLKALTLKRSFHSEDGFIFYLQTDKGNENLLYIDTQGDLTQGQQEFLEIYCINVALAYDNLLMSEEVIETQRELVYLLGDAVEMRSKETGAHVKRVSLISYKLAELYGLSEHDALMIKRGAPLHDLGKVAIPDGILHKPGKLEPEEWDQMKTHAQIGYEILRNSKKPILQMAAEICRTHHERWDGAGYPNGTAGEDIPIAGRITALADVFDALGSRRCYKEPWSTDRIKAILEEERGKHFEPKLVDLLLNNFDDFWKIREAFPDAGEE</sequence>
<feature type="domain" description="Response regulatory" evidence="3">
    <location>
        <begin position="26"/>
        <end position="150"/>
    </location>
</feature>
<keyword evidence="6" id="KW-1185">Reference proteome</keyword>
<dbReference type="CDD" id="cd00077">
    <property type="entry name" value="HDc"/>
    <property type="match status" value="1"/>
</dbReference>
<protein>
    <submittedName>
        <fullName evidence="5">HDIG domain-containing protein</fullName>
    </submittedName>
</protein>
<dbReference type="Pfam" id="PF11849">
    <property type="entry name" value="DUF3369"/>
    <property type="match status" value="1"/>
</dbReference>
<dbReference type="GO" id="GO:0000160">
    <property type="term" value="P:phosphorelay signal transduction system"/>
    <property type="evidence" value="ECO:0007669"/>
    <property type="project" value="InterPro"/>
</dbReference>
<dbReference type="RefSeq" id="WP_073325259.1">
    <property type="nucleotide sequence ID" value="NZ_FQWD01000009.1"/>
</dbReference>
<gene>
    <name evidence="5" type="ORF">SAMN05216361_4335</name>
</gene>
<dbReference type="PANTHER" id="PTHR45228:SF9">
    <property type="entry name" value="3'3'-CGAMP-SPECIFIC PHOSPHODIESTERASE 2"/>
    <property type="match status" value="1"/>
</dbReference>
<dbReference type="STRING" id="634436.SAMN05216361_4335"/>
<dbReference type="FunFam" id="1.10.3210.10:FF:000018">
    <property type="entry name" value="Two-component system response regulator"/>
    <property type="match status" value="1"/>
</dbReference>
<keyword evidence="1" id="KW-0378">Hydrolase</keyword>
<organism evidence="5 6">
    <name type="scientific">Marisediminitalea aggregata</name>
    <dbReference type="NCBI Taxonomy" id="634436"/>
    <lineage>
        <taxon>Bacteria</taxon>
        <taxon>Pseudomonadati</taxon>
        <taxon>Pseudomonadota</taxon>
        <taxon>Gammaproteobacteria</taxon>
        <taxon>Alteromonadales</taxon>
        <taxon>Alteromonadaceae</taxon>
        <taxon>Marisediminitalea</taxon>
    </lineage>
</organism>
<dbReference type="Proteomes" id="UP000184520">
    <property type="component" value="Unassembled WGS sequence"/>
</dbReference>
<dbReference type="PANTHER" id="PTHR45228">
    <property type="entry name" value="CYCLIC DI-GMP PHOSPHODIESTERASE TM_0186-RELATED"/>
    <property type="match status" value="1"/>
</dbReference>
<dbReference type="SMART" id="SM00471">
    <property type="entry name" value="HDc"/>
    <property type="match status" value="1"/>
</dbReference>
<evidence type="ECO:0000256" key="1">
    <source>
        <dbReference type="ARBA" id="ARBA00022801"/>
    </source>
</evidence>
<proteinExistence type="predicted"/>
<dbReference type="Gene3D" id="3.40.50.2300">
    <property type="match status" value="1"/>
</dbReference>
<dbReference type="GO" id="GO:0004112">
    <property type="term" value="F:cyclic-nucleotide phosphodiesterase activity"/>
    <property type="evidence" value="ECO:0007669"/>
    <property type="project" value="UniProtKB-ARBA"/>
</dbReference>
<dbReference type="SUPFAM" id="SSF52172">
    <property type="entry name" value="CheY-like"/>
    <property type="match status" value="1"/>
</dbReference>
<dbReference type="OrthoDB" id="9787688at2"/>
<feature type="domain" description="HD-GYP" evidence="4">
    <location>
        <begin position="315"/>
        <end position="512"/>
    </location>
</feature>
<dbReference type="InterPro" id="IPR006675">
    <property type="entry name" value="HDIG_dom"/>
</dbReference>
<dbReference type="Gene3D" id="1.10.3210.10">
    <property type="entry name" value="Hypothetical protein af1432"/>
    <property type="match status" value="1"/>
</dbReference>